<dbReference type="PANTHER" id="PTHR24148:SF64">
    <property type="entry name" value="HETEROKARYON INCOMPATIBILITY DOMAIN-CONTAINING PROTEIN"/>
    <property type="match status" value="1"/>
</dbReference>
<dbReference type="Pfam" id="PF06985">
    <property type="entry name" value="HET"/>
    <property type="match status" value="1"/>
</dbReference>
<protein>
    <submittedName>
        <fullName evidence="2">Heterokaryon incompatibility protein-domain-containing protein</fullName>
    </submittedName>
</protein>
<comment type="caution">
    <text evidence="2">The sequence shown here is derived from an EMBL/GenBank/DDBJ whole genome shotgun (WGS) entry which is preliminary data.</text>
</comment>
<proteinExistence type="predicted"/>
<dbReference type="InterPro" id="IPR052895">
    <property type="entry name" value="HetReg/Transcr_Mod"/>
</dbReference>
<reference evidence="2" key="1">
    <citation type="journal article" date="2023" name="Mol. Phylogenet. Evol.">
        <title>Genome-scale phylogeny and comparative genomics of the fungal order Sordariales.</title>
        <authorList>
            <person name="Hensen N."/>
            <person name="Bonometti L."/>
            <person name="Westerberg I."/>
            <person name="Brannstrom I.O."/>
            <person name="Guillou S."/>
            <person name="Cros-Aarteil S."/>
            <person name="Calhoun S."/>
            <person name="Haridas S."/>
            <person name="Kuo A."/>
            <person name="Mondo S."/>
            <person name="Pangilinan J."/>
            <person name="Riley R."/>
            <person name="LaButti K."/>
            <person name="Andreopoulos B."/>
            <person name="Lipzen A."/>
            <person name="Chen C."/>
            <person name="Yan M."/>
            <person name="Daum C."/>
            <person name="Ng V."/>
            <person name="Clum A."/>
            <person name="Steindorff A."/>
            <person name="Ohm R.A."/>
            <person name="Martin F."/>
            <person name="Silar P."/>
            <person name="Natvig D.O."/>
            <person name="Lalanne C."/>
            <person name="Gautier V."/>
            <person name="Ament-Velasquez S.L."/>
            <person name="Kruys A."/>
            <person name="Hutchinson M.I."/>
            <person name="Powell A.J."/>
            <person name="Barry K."/>
            <person name="Miller A.N."/>
            <person name="Grigoriev I.V."/>
            <person name="Debuchy R."/>
            <person name="Gladieux P."/>
            <person name="Hiltunen Thoren M."/>
            <person name="Johannesson H."/>
        </authorList>
    </citation>
    <scope>NUCLEOTIDE SEQUENCE</scope>
    <source>
        <strain evidence="2">PSN243</strain>
    </source>
</reference>
<reference evidence="2" key="2">
    <citation type="submission" date="2023-05" db="EMBL/GenBank/DDBJ databases">
        <authorList>
            <consortium name="Lawrence Berkeley National Laboratory"/>
            <person name="Steindorff A."/>
            <person name="Hensen N."/>
            <person name="Bonometti L."/>
            <person name="Westerberg I."/>
            <person name="Brannstrom I.O."/>
            <person name="Guillou S."/>
            <person name="Cros-Aarteil S."/>
            <person name="Calhoun S."/>
            <person name="Haridas S."/>
            <person name="Kuo A."/>
            <person name="Mondo S."/>
            <person name="Pangilinan J."/>
            <person name="Riley R."/>
            <person name="Labutti K."/>
            <person name="Andreopoulos B."/>
            <person name="Lipzen A."/>
            <person name="Chen C."/>
            <person name="Yanf M."/>
            <person name="Daum C."/>
            <person name="Ng V."/>
            <person name="Clum A."/>
            <person name="Ohm R."/>
            <person name="Martin F."/>
            <person name="Silar P."/>
            <person name="Natvig D."/>
            <person name="Lalanne C."/>
            <person name="Gautier V."/>
            <person name="Ament-Velasquez S.L."/>
            <person name="Kruys A."/>
            <person name="Hutchinson M.I."/>
            <person name="Powell A.J."/>
            <person name="Barry K."/>
            <person name="Miller A.N."/>
            <person name="Grigoriev I.V."/>
            <person name="Debuchy R."/>
            <person name="Gladieux P."/>
            <person name="Thoren M.H."/>
            <person name="Johannesson H."/>
        </authorList>
    </citation>
    <scope>NUCLEOTIDE SEQUENCE</scope>
    <source>
        <strain evidence="2">PSN243</strain>
    </source>
</reference>
<gene>
    <name evidence="2" type="ORF">QBC34DRAFT_306318</name>
</gene>
<dbReference type="EMBL" id="MU865962">
    <property type="protein sequence ID" value="KAK4445820.1"/>
    <property type="molecule type" value="Genomic_DNA"/>
</dbReference>
<feature type="domain" description="Heterokaryon incompatibility" evidence="1">
    <location>
        <begin position="48"/>
        <end position="190"/>
    </location>
</feature>
<dbReference type="Proteomes" id="UP001321760">
    <property type="component" value="Unassembled WGS sequence"/>
</dbReference>
<accession>A0AAV9GEH2</accession>
<evidence type="ECO:0000313" key="3">
    <source>
        <dbReference type="Proteomes" id="UP001321760"/>
    </source>
</evidence>
<dbReference type="InterPro" id="IPR010730">
    <property type="entry name" value="HET"/>
</dbReference>
<dbReference type="PANTHER" id="PTHR24148">
    <property type="entry name" value="ANKYRIN REPEAT DOMAIN-CONTAINING PROTEIN 39 HOMOLOG-RELATED"/>
    <property type="match status" value="1"/>
</dbReference>
<keyword evidence="3" id="KW-1185">Reference proteome</keyword>
<organism evidence="2 3">
    <name type="scientific">Podospora aff. communis PSN243</name>
    <dbReference type="NCBI Taxonomy" id="3040156"/>
    <lineage>
        <taxon>Eukaryota</taxon>
        <taxon>Fungi</taxon>
        <taxon>Dikarya</taxon>
        <taxon>Ascomycota</taxon>
        <taxon>Pezizomycotina</taxon>
        <taxon>Sordariomycetes</taxon>
        <taxon>Sordariomycetidae</taxon>
        <taxon>Sordariales</taxon>
        <taxon>Podosporaceae</taxon>
        <taxon>Podospora</taxon>
    </lineage>
</organism>
<dbReference type="AlphaFoldDB" id="A0AAV9GEH2"/>
<evidence type="ECO:0000313" key="2">
    <source>
        <dbReference type="EMBL" id="KAK4445820.1"/>
    </source>
</evidence>
<sequence>MEPARRHKYTYKTFAPIRLLSIRRNEHGRICGHLENFYLDDARCPQFLTFSYVWGDERSTRDIQIDGTPFPVLKTLYPLLEAICDYDCFKDDRWVWIDSICINQEDEHERAQQVQLMGRIYQQSTRTAIWLGTQDNKSKRAMDFLHQLADFMVHKPRTTVPASAYQPETWDSVRSFFQRPWWTRVWTLQEIVLPSTFDIHCGRMKIGESNFREAMHGLYWCSEQKGISGGDIWGVGWGRRRVRQVFDKPELRGKISLAALLAFTGNYKCHDPKDRIYSLLGVAREEDRAMVGPPDYSKKNTVEAVYTNLVMRFIEAKGSLDIICFASLFRSPGVSSNTSWPSWLPDWRVDVRPRTVPLMVSQPGRDHIGCFRPLPWKEASEDFPVFCASGSLLPRVIFNATSLTLSCKGVCLSTVDGMTTSLIDNDDGGYSGIVYTQSTSPNNTADMEETALSGTDLPMELIRTLAMDRYSRYFKGFTPRRWQAELSQVMRDDTTGFDQQATQAARFLKRWIVHNRDFLIRGQTLLEICESAKHGNGRHSPPPRGGMHLPERLVETIGLNAESGVKVLATLKSGSLALVPADSAKGDSVWVLQGCSVPLVLRKQHRMDEYTHVGEAYVHRFMGGEAFDGGFEIEDVVIG</sequence>
<dbReference type="Pfam" id="PF26639">
    <property type="entry name" value="Het-6_barrel"/>
    <property type="match status" value="1"/>
</dbReference>
<evidence type="ECO:0000259" key="1">
    <source>
        <dbReference type="Pfam" id="PF06985"/>
    </source>
</evidence>
<name>A0AAV9GEH2_9PEZI</name>